<sequence>MKKILVLVLVTFGCNSYQRYNLPIDKKNTKLTTKNIALIGFYPYSYKHEVEGRYTRVTATLDYNQSLKPNFAKGKPIQSFSKVGENSKISYENCVSFVKDYLQTVKVSGKQELESFIDFEMIGSKTIPKCKVKTDNIDFYITGVLGEPFSGPQERPFRLVNELKSALSLLTLFIFPTEKNIEVDSKFYVYDSRLNLLEVSDYKRDMINTTSWWFNLNLDDKENVSEDQHVGRVRSQENIVKEFQFDFLQKYIEKKESL</sequence>
<comment type="caution">
    <text evidence="2">The sequence shown here is derived from an EMBL/GenBank/DDBJ whole genome shotgun (WGS) entry which is preliminary data.</text>
</comment>
<accession>A0AAW5VMJ5</accession>
<evidence type="ECO:0000313" key="3">
    <source>
        <dbReference type="Proteomes" id="UP001208540"/>
    </source>
</evidence>
<evidence type="ECO:0000313" key="1">
    <source>
        <dbReference type="EMBL" id="MCW7527688.1"/>
    </source>
</evidence>
<reference evidence="2 4" key="1">
    <citation type="submission" date="2022-06" db="EMBL/GenBank/DDBJ databases">
        <title>Leptospira isolates from biofilms formed at urban environments.</title>
        <authorList>
            <person name="Ribeiro P.S."/>
            <person name="Sousa T."/>
            <person name="Carvalho N."/>
            <person name="Aburjaile F."/>
            <person name="Neves F."/>
            <person name="Oliveira D."/>
            <person name="Blanco L."/>
            <person name="Lima J."/>
            <person name="Costa F."/>
            <person name="Brenig B."/>
            <person name="Soares S."/>
            <person name="Ramos R."/>
            <person name="Goes-Neto A."/>
            <person name="Matiuzzi M."/>
            <person name="Azevedo V."/>
            <person name="Ristow P."/>
        </authorList>
    </citation>
    <scope>NUCLEOTIDE SEQUENCE</scope>
    <source>
        <strain evidence="1 4">VSF19</strain>
        <strain evidence="2">VSF20</strain>
    </source>
</reference>
<protein>
    <recommendedName>
        <fullName evidence="5">Lipoprotein</fullName>
    </recommendedName>
</protein>
<dbReference type="RefSeq" id="WP_265352682.1">
    <property type="nucleotide sequence ID" value="NZ_JAMQPL010000007.1"/>
</dbReference>
<dbReference type="EMBL" id="JAMQPL010000007">
    <property type="protein sequence ID" value="MCW7531541.1"/>
    <property type="molecule type" value="Genomic_DNA"/>
</dbReference>
<dbReference type="EMBL" id="JAMQPM010000007">
    <property type="protein sequence ID" value="MCW7527688.1"/>
    <property type="molecule type" value="Genomic_DNA"/>
</dbReference>
<evidence type="ECO:0000313" key="2">
    <source>
        <dbReference type="EMBL" id="MCW7531541.1"/>
    </source>
</evidence>
<dbReference type="Proteomes" id="UP001208540">
    <property type="component" value="Unassembled WGS sequence"/>
</dbReference>
<name>A0AAW5VMJ5_9LEPT</name>
<dbReference type="AlphaFoldDB" id="A0AAW5VMJ5"/>
<dbReference type="Proteomes" id="UP001208912">
    <property type="component" value="Unassembled WGS sequence"/>
</dbReference>
<organism evidence="2 3">
    <name type="scientific">Leptospira soteropolitanensis</name>
    <dbReference type="NCBI Taxonomy" id="2950025"/>
    <lineage>
        <taxon>Bacteria</taxon>
        <taxon>Pseudomonadati</taxon>
        <taxon>Spirochaetota</taxon>
        <taxon>Spirochaetia</taxon>
        <taxon>Leptospirales</taxon>
        <taxon>Leptospiraceae</taxon>
        <taxon>Leptospira</taxon>
    </lineage>
</organism>
<keyword evidence="4" id="KW-1185">Reference proteome</keyword>
<evidence type="ECO:0008006" key="5">
    <source>
        <dbReference type="Google" id="ProtNLM"/>
    </source>
</evidence>
<gene>
    <name evidence="1" type="ORF">ND861_15125</name>
    <name evidence="2" type="ORF">ND862_15070</name>
</gene>
<dbReference type="NCBIfam" id="NF047480">
    <property type="entry name" value="Lepto_Lp29"/>
    <property type="match status" value="1"/>
</dbReference>
<evidence type="ECO:0000313" key="4">
    <source>
        <dbReference type="Proteomes" id="UP001208912"/>
    </source>
</evidence>
<proteinExistence type="predicted"/>